<name>A0A392M400_9FABA</name>
<evidence type="ECO:0000313" key="2">
    <source>
        <dbReference type="Proteomes" id="UP000265520"/>
    </source>
</evidence>
<dbReference type="Proteomes" id="UP000265520">
    <property type="component" value="Unassembled WGS sequence"/>
</dbReference>
<dbReference type="EMBL" id="LXQA010003086">
    <property type="protein sequence ID" value="MCH82009.1"/>
    <property type="molecule type" value="Genomic_DNA"/>
</dbReference>
<feature type="non-terminal residue" evidence="1">
    <location>
        <position position="74"/>
    </location>
</feature>
<gene>
    <name evidence="1" type="ORF">A2U01_0002804</name>
</gene>
<reference evidence="1 2" key="1">
    <citation type="journal article" date="2018" name="Front. Plant Sci.">
        <title>Red Clover (Trifolium pratense) and Zigzag Clover (T. medium) - A Picture of Genomic Similarities and Differences.</title>
        <authorList>
            <person name="Dluhosova J."/>
            <person name="Istvanek J."/>
            <person name="Nedelnik J."/>
            <person name="Repkova J."/>
        </authorList>
    </citation>
    <scope>NUCLEOTIDE SEQUENCE [LARGE SCALE GENOMIC DNA]</scope>
    <source>
        <strain evidence="2">cv. 10/8</strain>
        <tissue evidence="1">Leaf</tissue>
    </source>
</reference>
<sequence>MKEENPIYNKYLVKILLLDFGGGSIFRIGDDCTFTSCDRSVLTSVEASTFVLGDGCMFTSGDDCMLTLADGSIS</sequence>
<accession>A0A392M400</accession>
<organism evidence="1 2">
    <name type="scientific">Trifolium medium</name>
    <dbReference type="NCBI Taxonomy" id="97028"/>
    <lineage>
        <taxon>Eukaryota</taxon>
        <taxon>Viridiplantae</taxon>
        <taxon>Streptophyta</taxon>
        <taxon>Embryophyta</taxon>
        <taxon>Tracheophyta</taxon>
        <taxon>Spermatophyta</taxon>
        <taxon>Magnoliopsida</taxon>
        <taxon>eudicotyledons</taxon>
        <taxon>Gunneridae</taxon>
        <taxon>Pentapetalae</taxon>
        <taxon>rosids</taxon>
        <taxon>fabids</taxon>
        <taxon>Fabales</taxon>
        <taxon>Fabaceae</taxon>
        <taxon>Papilionoideae</taxon>
        <taxon>50 kb inversion clade</taxon>
        <taxon>NPAAA clade</taxon>
        <taxon>Hologalegina</taxon>
        <taxon>IRL clade</taxon>
        <taxon>Trifolieae</taxon>
        <taxon>Trifolium</taxon>
    </lineage>
</organism>
<protein>
    <submittedName>
        <fullName evidence="1">Uncharacterized protein</fullName>
    </submittedName>
</protein>
<dbReference type="AlphaFoldDB" id="A0A392M400"/>
<evidence type="ECO:0000313" key="1">
    <source>
        <dbReference type="EMBL" id="MCH82009.1"/>
    </source>
</evidence>
<comment type="caution">
    <text evidence="1">The sequence shown here is derived from an EMBL/GenBank/DDBJ whole genome shotgun (WGS) entry which is preliminary data.</text>
</comment>
<proteinExistence type="predicted"/>
<keyword evidence="2" id="KW-1185">Reference proteome</keyword>